<name>A0A5B7JM92_PORTR</name>
<accession>A0A5B7JM92</accession>
<evidence type="ECO:0000256" key="1">
    <source>
        <dbReference type="SAM" id="MobiDB-lite"/>
    </source>
</evidence>
<dbReference type="Proteomes" id="UP000324222">
    <property type="component" value="Unassembled WGS sequence"/>
</dbReference>
<evidence type="ECO:0000313" key="2">
    <source>
        <dbReference type="EMBL" id="MPC99091.1"/>
    </source>
</evidence>
<dbReference type="EMBL" id="VSRR010116928">
    <property type="protein sequence ID" value="MPC99091.1"/>
    <property type="molecule type" value="Genomic_DNA"/>
</dbReference>
<feature type="region of interest" description="Disordered" evidence="1">
    <location>
        <begin position="1"/>
        <end position="61"/>
    </location>
</feature>
<dbReference type="AlphaFoldDB" id="A0A5B7JM92"/>
<keyword evidence="3" id="KW-1185">Reference proteome</keyword>
<comment type="caution">
    <text evidence="2">The sequence shown here is derived from an EMBL/GenBank/DDBJ whole genome shotgun (WGS) entry which is preliminary data.</text>
</comment>
<reference evidence="2 3" key="1">
    <citation type="submission" date="2019-05" db="EMBL/GenBank/DDBJ databases">
        <title>Another draft genome of Portunus trituberculatus and its Hox gene families provides insights of decapod evolution.</title>
        <authorList>
            <person name="Jeong J.-H."/>
            <person name="Song I."/>
            <person name="Kim S."/>
            <person name="Choi T."/>
            <person name="Kim D."/>
            <person name="Ryu S."/>
            <person name="Kim W."/>
        </authorList>
    </citation>
    <scope>NUCLEOTIDE SEQUENCE [LARGE SCALE GENOMIC DNA]</scope>
    <source>
        <tissue evidence="2">Muscle</tissue>
    </source>
</reference>
<proteinExistence type="predicted"/>
<sequence length="99" mass="10432">MTQLSLAAEPRLPQRLVSPHHSLPSPAAGYESPSTTGHAPAGAPAPDGPFSSTQPTTDHGCGIKVGGVDIKYANNLIMSFLAQNERSACSTHWPWTQLI</sequence>
<gene>
    <name evidence="2" type="ORF">E2C01_094487</name>
</gene>
<protein>
    <submittedName>
        <fullName evidence="2">Uncharacterized protein</fullName>
    </submittedName>
</protein>
<evidence type="ECO:0000313" key="3">
    <source>
        <dbReference type="Proteomes" id="UP000324222"/>
    </source>
</evidence>
<feature type="compositionally biased region" description="Low complexity" evidence="1">
    <location>
        <begin position="39"/>
        <end position="49"/>
    </location>
</feature>
<organism evidence="2 3">
    <name type="scientific">Portunus trituberculatus</name>
    <name type="common">Swimming crab</name>
    <name type="synonym">Neptunus trituberculatus</name>
    <dbReference type="NCBI Taxonomy" id="210409"/>
    <lineage>
        <taxon>Eukaryota</taxon>
        <taxon>Metazoa</taxon>
        <taxon>Ecdysozoa</taxon>
        <taxon>Arthropoda</taxon>
        <taxon>Crustacea</taxon>
        <taxon>Multicrustacea</taxon>
        <taxon>Malacostraca</taxon>
        <taxon>Eumalacostraca</taxon>
        <taxon>Eucarida</taxon>
        <taxon>Decapoda</taxon>
        <taxon>Pleocyemata</taxon>
        <taxon>Brachyura</taxon>
        <taxon>Eubrachyura</taxon>
        <taxon>Portunoidea</taxon>
        <taxon>Portunidae</taxon>
        <taxon>Portuninae</taxon>
        <taxon>Portunus</taxon>
    </lineage>
</organism>